<protein>
    <submittedName>
        <fullName evidence="3">MAM domain-containing protein</fullName>
    </submittedName>
</protein>
<evidence type="ECO:0000313" key="2">
    <source>
        <dbReference type="Proteomes" id="UP000274131"/>
    </source>
</evidence>
<evidence type="ECO:0000313" key="3">
    <source>
        <dbReference type="WBParaSite" id="EVEC_0000366601-mRNA-1"/>
    </source>
</evidence>
<dbReference type="AlphaFoldDB" id="A0A0N4V148"/>
<accession>A0A0N4V148</accession>
<evidence type="ECO:0000313" key="1">
    <source>
        <dbReference type="EMBL" id="VDD88231.1"/>
    </source>
</evidence>
<name>A0A0N4V148_ENTVE</name>
<dbReference type="Proteomes" id="UP000274131">
    <property type="component" value="Unassembled WGS sequence"/>
</dbReference>
<sequence>MFDYTLLVDIASASLGTSSTGKVWRRSMRYGTSNLSGLNTPVVVFTRISVFCDGTTVGRGDANVEIDRFRSCA</sequence>
<keyword evidence="2" id="KW-1185">Reference proteome</keyword>
<gene>
    <name evidence="1" type="ORF">EVEC_LOCUS3374</name>
</gene>
<organism evidence="3">
    <name type="scientific">Enterobius vermicularis</name>
    <name type="common">Human pinworm</name>
    <dbReference type="NCBI Taxonomy" id="51028"/>
    <lineage>
        <taxon>Eukaryota</taxon>
        <taxon>Metazoa</taxon>
        <taxon>Ecdysozoa</taxon>
        <taxon>Nematoda</taxon>
        <taxon>Chromadorea</taxon>
        <taxon>Rhabditida</taxon>
        <taxon>Spirurina</taxon>
        <taxon>Oxyuridomorpha</taxon>
        <taxon>Oxyuroidea</taxon>
        <taxon>Oxyuridae</taxon>
        <taxon>Enterobius</taxon>
    </lineage>
</organism>
<proteinExistence type="predicted"/>
<dbReference type="WBParaSite" id="EVEC_0000366601-mRNA-1">
    <property type="protein sequence ID" value="EVEC_0000366601-mRNA-1"/>
    <property type="gene ID" value="EVEC_0000366601"/>
</dbReference>
<reference evidence="3" key="1">
    <citation type="submission" date="2017-02" db="UniProtKB">
        <authorList>
            <consortium name="WormBaseParasite"/>
        </authorList>
    </citation>
    <scope>IDENTIFICATION</scope>
</reference>
<reference evidence="1 2" key="2">
    <citation type="submission" date="2018-10" db="EMBL/GenBank/DDBJ databases">
        <authorList>
            <consortium name="Pathogen Informatics"/>
        </authorList>
    </citation>
    <scope>NUCLEOTIDE SEQUENCE [LARGE SCALE GENOMIC DNA]</scope>
</reference>
<dbReference type="EMBL" id="UXUI01007579">
    <property type="protein sequence ID" value="VDD88231.1"/>
    <property type="molecule type" value="Genomic_DNA"/>
</dbReference>